<name>A0A7X3D0R6_9FLAO</name>
<evidence type="ECO:0000313" key="2">
    <source>
        <dbReference type="Proteomes" id="UP000540519"/>
    </source>
</evidence>
<sequence length="507" mass="57332">MALVVLGAQLMAKQSIADFLKTKLPPHVQLDYKDIDVNVLTGTAKLNTINLKIKASDSVKQGAAVEINALEVVGLGYWQFVINKKITLNNLNIDRPVLKYYLKEKETDTAKTKKDSIGLLKSIHIDRINVMDADVRLYKNKNDSVAMELDSVNIEIDEVTTDGDLINSKIPITYSGLKFKGKSLYADLGPYEALYVNEIDLNEGNLRIVDLKLKSKYNKTKLSWHLHKERDFIDLKIPKVSFENISFGYASNKYWVHTGTGMLDGPKLEMYRDKLLPDDTERKKLYSEAIRKLPIELDVPEIKVNNGSITYSERVNREATPGKIVFGDVNAKILQIQNVADKKEETSVEAKALLMNEAPITLNWSFDAKNKSDAFLASGTVKNFNSKNINPFLESNLRVRAKGEIQELYFTISGDAISSRGDMKMKYEDFEFSILKKDRLRINKLLTAIGKIFVNDGSNTDENGYRYGGIEAQRNPTKSFFNYLWLNVNDGLTSTIIGNGKNEKRKK</sequence>
<dbReference type="Proteomes" id="UP000540519">
    <property type="component" value="Unassembled WGS sequence"/>
</dbReference>
<evidence type="ECO:0008006" key="3">
    <source>
        <dbReference type="Google" id="ProtNLM"/>
    </source>
</evidence>
<organism evidence="1 2">
    <name type="scientific">Zobellia amurskyensis</name>
    <dbReference type="NCBI Taxonomy" id="248905"/>
    <lineage>
        <taxon>Bacteria</taxon>
        <taxon>Pseudomonadati</taxon>
        <taxon>Bacteroidota</taxon>
        <taxon>Flavobacteriia</taxon>
        <taxon>Flavobacteriales</taxon>
        <taxon>Flavobacteriaceae</taxon>
        <taxon>Zobellia</taxon>
    </lineage>
</organism>
<gene>
    <name evidence="1" type="ORF">D9O36_02640</name>
</gene>
<accession>A0A7X3D0R6</accession>
<dbReference type="AlphaFoldDB" id="A0A7X3D0R6"/>
<protein>
    <recommendedName>
        <fullName evidence="3">DUF748 domain-containing protein</fullName>
    </recommendedName>
</protein>
<comment type="caution">
    <text evidence="1">The sequence shown here is derived from an EMBL/GenBank/DDBJ whole genome shotgun (WGS) entry which is preliminary data.</text>
</comment>
<reference evidence="1 2" key="1">
    <citation type="journal article" date="2019" name="Mar. Drugs">
        <title>Comparative Genomics and CAZyme Genome Repertoires of Marine Zobellia amurskyensis KMM 3526(T) and Zobellia laminariae KMM 3676(T).</title>
        <authorList>
            <person name="Chernysheva N."/>
            <person name="Bystritskaya E."/>
            <person name="Stenkova A."/>
            <person name="Golovkin I."/>
            <person name="Nedashkovskaya O."/>
            <person name="Isaeva M."/>
        </authorList>
    </citation>
    <scope>NUCLEOTIDE SEQUENCE [LARGE SCALE GENOMIC DNA]</scope>
    <source>
        <strain evidence="1 2">KMM 3526</strain>
    </source>
</reference>
<proteinExistence type="predicted"/>
<keyword evidence="2" id="KW-1185">Reference proteome</keyword>
<evidence type="ECO:0000313" key="1">
    <source>
        <dbReference type="EMBL" id="MUH34728.1"/>
    </source>
</evidence>
<dbReference type="EMBL" id="RCNR01000004">
    <property type="protein sequence ID" value="MUH34728.1"/>
    <property type="molecule type" value="Genomic_DNA"/>
</dbReference>